<gene>
    <name evidence="1" type="ORF">J2Z62_000496</name>
</gene>
<protein>
    <recommendedName>
        <fullName evidence="3">DUF31 domain-containing protein</fullName>
    </recommendedName>
</protein>
<proteinExistence type="predicted"/>
<reference evidence="1" key="1">
    <citation type="submission" date="2023-07" db="EMBL/GenBank/DDBJ databases">
        <title>Genomic Encyclopedia of Type Strains, Phase IV (KMG-IV): sequencing the most valuable type-strain genomes for metagenomic binning, comparative biology and taxonomic classification.</title>
        <authorList>
            <person name="Goeker M."/>
        </authorList>
    </citation>
    <scope>NUCLEOTIDE SEQUENCE [LARGE SCALE GENOMIC DNA]</scope>
    <source>
        <strain evidence="1">DSM 21204</strain>
    </source>
</reference>
<comment type="caution">
    <text evidence="1">The sequence shown here is derived from an EMBL/GenBank/DDBJ whole genome shotgun (WGS) entry which is preliminary data.</text>
</comment>
<organism evidence="1 2">
    <name type="scientific">Mycoplasmoides fastidiosum</name>
    <dbReference type="NCBI Taxonomy" id="92758"/>
    <lineage>
        <taxon>Bacteria</taxon>
        <taxon>Bacillati</taxon>
        <taxon>Mycoplasmatota</taxon>
        <taxon>Mycoplasmoidales</taxon>
        <taxon>Mycoplasmoidaceae</taxon>
        <taxon>Mycoplasmoides</taxon>
    </lineage>
</organism>
<evidence type="ECO:0000313" key="2">
    <source>
        <dbReference type="Proteomes" id="UP001240643"/>
    </source>
</evidence>
<keyword evidence="2" id="KW-1185">Reference proteome</keyword>
<evidence type="ECO:0000313" key="1">
    <source>
        <dbReference type="EMBL" id="MDQ0514058.1"/>
    </source>
</evidence>
<dbReference type="Proteomes" id="UP001240643">
    <property type="component" value="Unassembled WGS sequence"/>
</dbReference>
<accession>A0ABU0LZC0</accession>
<name>A0ABU0LZC0_9BACT</name>
<sequence>MKFKWWKRNKTSQNLKIIIPFTLLVGSISVTTGYLVSPSGSQLFTSNASLEAGYDQNFRVPIYQNKYKDFETTNGNLRVIQKPNLKTTQSLELKANTDYNPKTFNDAVNLSIVHSRLDSISNSVHKSIKLFQASFTKEQFETTFANRFSPDLGFIFKVKFSGPDGSGDNVKTVAYNQGLITGFSLDDLIRTKSRRYRIFDYAVNDDFANLQGMVSAFMDINIDKRGNFSVDINLDETELSTQNPEWNSGFNQFKVEFEKWNNDLIFQPAIFWNLNTTNDLERWYWPNPLGPAQNPKITVPVFQDSAVVGNDQYTVTNHNNAVQKYNYQLVQDFENVSKNIVNSNNPDELVNIKFQNQSWQTNFFNDWPNKGVAKNPGAQVKFDLFFDARDAEYGQKQHYKTTVYGYFNFSNLQNGAEFNQEIVNYDLSQGRLKNFGLFQVLLNARVNLRGELLIKLQTQVHNLLYQASPLASDVAQSDFLTTAKIDNIQISRYYDGDQSLTPIDKTTIGPNREFTHNVARSNIEVVNNKIDGALRTTDRLGRQVRKSSSAEPYLYHYYRVWSKEQTEDFSSYIEHDKEFANKVLISFKFSGTNQTNNQTNPVLDTLWKNRIMSLGKRGLNLDGSDAGVGQTTLNADDTNDPYTSFSIPFAKIGSYANNDQFWFKKFYAFDTKPYREVQFDRYLFNLRASGNDNYSAMRVIYYIKLTKVGDFSFAYKIGMDVSAYQWSRKHNSASQGRAGLKVDSINFSIGK</sequence>
<evidence type="ECO:0008006" key="3">
    <source>
        <dbReference type="Google" id="ProtNLM"/>
    </source>
</evidence>
<dbReference type="EMBL" id="JAUSWO010000001">
    <property type="protein sequence ID" value="MDQ0514058.1"/>
    <property type="molecule type" value="Genomic_DNA"/>
</dbReference>
<dbReference type="RefSeq" id="WP_256547250.1">
    <property type="nucleotide sequence ID" value="NZ_CP101809.1"/>
</dbReference>